<name>A0A8S5TF80_9CAUD</name>
<protein>
    <submittedName>
        <fullName evidence="1">Uncharacterized protein</fullName>
    </submittedName>
</protein>
<accession>A0A8S5TF80</accession>
<reference evidence="1" key="1">
    <citation type="journal article" date="2021" name="Proc. Natl. Acad. Sci. U.S.A.">
        <title>A Catalog of Tens of Thousands of Viruses from Human Metagenomes Reveals Hidden Associations with Chronic Diseases.</title>
        <authorList>
            <person name="Tisza M.J."/>
            <person name="Buck C.B."/>
        </authorList>
    </citation>
    <scope>NUCLEOTIDE SEQUENCE</scope>
    <source>
        <strain evidence="1">CtP0x5</strain>
    </source>
</reference>
<sequence length="29" mass="3352">MQKRKVLVSLYINLPCKSRMCSCYSSTIV</sequence>
<evidence type="ECO:0000313" key="1">
    <source>
        <dbReference type="EMBL" id="DAF61964.1"/>
    </source>
</evidence>
<organism evidence="1">
    <name type="scientific">Siphoviridae sp. ctP0x5</name>
    <dbReference type="NCBI Taxonomy" id="2827863"/>
    <lineage>
        <taxon>Viruses</taxon>
        <taxon>Duplodnaviria</taxon>
        <taxon>Heunggongvirae</taxon>
        <taxon>Uroviricota</taxon>
        <taxon>Caudoviricetes</taxon>
    </lineage>
</organism>
<dbReference type="EMBL" id="BK032818">
    <property type="protein sequence ID" value="DAF61964.1"/>
    <property type="molecule type" value="Genomic_DNA"/>
</dbReference>
<proteinExistence type="predicted"/>